<sequence length="62" mass="7013">MKEFKSQLIDTPGVIQRVSLLFFGHSQLIIGFNTFLPAGYRIECTLDGSTHDQITVTNNGWR</sequence>
<evidence type="ECO:0000256" key="4">
    <source>
        <dbReference type="PROSITE-ProRule" id="PRU00810"/>
    </source>
</evidence>
<dbReference type="RefSeq" id="XP_060326949.1">
    <property type="nucleotide sequence ID" value="XM_060474018.1"/>
</dbReference>
<keyword evidence="3 4" id="KW-0539">Nucleus</keyword>
<dbReference type="PANTHER" id="PTHR12346:SF0">
    <property type="entry name" value="SIN3A, ISOFORM G"/>
    <property type="match status" value="1"/>
</dbReference>
<dbReference type="Pfam" id="PF02671">
    <property type="entry name" value="PAH"/>
    <property type="match status" value="1"/>
</dbReference>
<dbReference type="GO" id="GO:0000118">
    <property type="term" value="C:histone deacetylase complex"/>
    <property type="evidence" value="ECO:0007669"/>
    <property type="project" value="TreeGrafter"/>
</dbReference>
<evidence type="ECO:0000256" key="2">
    <source>
        <dbReference type="ARBA" id="ARBA00022491"/>
    </source>
</evidence>
<dbReference type="InterPro" id="IPR036600">
    <property type="entry name" value="PAH_sf"/>
</dbReference>
<reference evidence="5" key="1">
    <citation type="submission" date="2023-06" db="EMBL/GenBank/DDBJ databases">
        <authorList>
            <consortium name="Lawrence Berkeley National Laboratory"/>
            <person name="Ahrendt S."/>
            <person name="Sahu N."/>
            <person name="Indic B."/>
            <person name="Wong-Bajracharya J."/>
            <person name="Merenyi Z."/>
            <person name="Ke H.-M."/>
            <person name="Monk M."/>
            <person name="Kocsube S."/>
            <person name="Drula E."/>
            <person name="Lipzen A."/>
            <person name="Balint B."/>
            <person name="Henrissat B."/>
            <person name="Andreopoulos B."/>
            <person name="Martin F.M."/>
            <person name="Harder C.B."/>
            <person name="Rigling D."/>
            <person name="Ford K.L."/>
            <person name="Foster G.D."/>
            <person name="Pangilinan J."/>
            <person name="Papanicolaou A."/>
            <person name="Barry K."/>
            <person name="LaButti K."/>
            <person name="Viragh M."/>
            <person name="Koriabine M."/>
            <person name="Yan M."/>
            <person name="Riley R."/>
            <person name="Champramary S."/>
            <person name="Plett K.L."/>
            <person name="Tsai I.J."/>
            <person name="Slot J."/>
            <person name="Sipos G."/>
            <person name="Plett J."/>
            <person name="Nagy L.G."/>
            <person name="Grigoriev I.V."/>
        </authorList>
    </citation>
    <scope>NUCLEOTIDE SEQUENCE</scope>
    <source>
        <strain evidence="5">CCBAS 213</strain>
    </source>
</reference>
<dbReference type="GO" id="GO:0000122">
    <property type="term" value="P:negative regulation of transcription by RNA polymerase II"/>
    <property type="evidence" value="ECO:0007669"/>
    <property type="project" value="TreeGrafter"/>
</dbReference>
<evidence type="ECO:0000313" key="6">
    <source>
        <dbReference type="Proteomes" id="UP001175211"/>
    </source>
</evidence>
<dbReference type="InterPro" id="IPR039774">
    <property type="entry name" value="Sin3-like"/>
</dbReference>
<dbReference type="Gene3D" id="1.20.1160.11">
    <property type="entry name" value="Paired amphipathic helix"/>
    <property type="match status" value="1"/>
</dbReference>
<name>A0AA39MWX6_ARMTA</name>
<comment type="subcellular location">
    <subcellularLocation>
        <location evidence="1 4">Nucleus</location>
    </subcellularLocation>
</comment>
<protein>
    <submittedName>
        <fullName evidence="5">Uncharacterized protein</fullName>
    </submittedName>
</protein>
<dbReference type="Proteomes" id="UP001175211">
    <property type="component" value="Unassembled WGS sequence"/>
</dbReference>
<dbReference type="AlphaFoldDB" id="A0AA39MWX6"/>
<comment type="caution">
    <text evidence="5">The sequence shown here is derived from an EMBL/GenBank/DDBJ whole genome shotgun (WGS) entry which is preliminary data.</text>
</comment>
<dbReference type="GO" id="GO:0003714">
    <property type="term" value="F:transcription corepressor activity"/>
    <property type="evidence" value="ECO:0007669"/>
    <property type="project" value="InterPro"/>
</dbReference>
<keyword evidence="6" id="KW-1185">Reference proteome</keyword>
<organism evidence="5 6">
    <name type="scientific">Armillaria tabescens</name>
    <name type="common">Ringless honey mushroom</name>
    <name type="synonym">Agaricus tabescens</name>
    <dbReference type="NCBI Taxonomy" id="1929756"/>
    <lineage>
        <taxon>Eukaryota</taxon>
        <taxon>Fungi</taxon>
        <taxon>Dikarya</taxon>
        <taxon>Basidiomycota</taxon>
        <taxon>Agaricomycotina</taxon>
        <taxon>Agaricomycetes</taxon>
        <taxon>Agaricomycetidae</taxon>
        <taxon>Agaricales</taxon>
        <taxon>Marasmiineae</taxon>
        <taxon>Physalacriaceae</taxon>
        <taxon>Desarmillaria</taxon>
    </lineage>
</organism>
<dbReference type="InterPro" id="IPR003822">
    <property type="entry name" value="PAH"/>
</dbReference>
<dbReference type="PROSITE" id="PS51477">
    <property type="entry name" value="PAH"/>
    <property type="match status" value="1"/>
</dbReference>
<dbReference type="GeneID" id="85357566"/>
<proteinExistence type="predicted"/>
<evidence type="ECO:0000313" key="5">
    <source>
        <dbReference type="EMBL" id="KAK0449657.1"/>
    </source>
</evidence>
<dbReference type="GO" id="GO:0000785">
    <property type="term" value="C:chromatin"/>
    <property type="evidence" value="ECO:0007669"/>
    <property type="project" value="TreeGrafter"/>
</dbReference>
<accession>A0AA39MWX6</accession>
<evidence type="ECO:0000256" key="1">
    <source>
        <dbReference type="ARBA" id="ARBA00004123"/>
    </source>
</evidence>
<gene>
    <name evidence="5" type="ORF">EV420DRAFT_1565243</name>
</gene>
<dbReference type="SUPFAM" id="SSF47762">
    <property type="entry name" value="PAH2 domain"/>
    <property type="match status" value="1"/>
</dbReference>
<dbReference type="PANTHER" id="PTHR12346">
    <property type="entry name" value="SIN3B-RELATED"/>
    <property type="match status" value="1"/>
</dbReference>
<dbReference type="EMBL" id="JAUEPS010000038">
    <property type="protein sequence ID" value="KAK0449657.1"/>
    <property type="molecule type" value="Genomic_DNA"/>
</dbReference>
<keyword evidence="2" id="KW-0678">Repressor</keyword>
<evidence type="ECO:0000256" key="3">
    <source>
        <dbReference type="ARBA" id="ARBA00023242"/>
    </source>
</evidence>